<organism evidence="3 4">
    <name type="scientific">Heliocybe sulcata</name>
    <dbReference type="NCBI Taxonomy" id="5364"/>
    <lineage>
        <taxon>Eukaryota</taxon>
        <taxon>Fungi</taxon>
        <taxon>Dikarya</taxon>
        <taxon>Basidiomycota</taxon>
        <taxon>Agaricomycotina</taxon>
        <taxon>Agaricomycetes</taxon>
        <taxon>Gloeophyllales</taxon>
        <taxon>Gloeophyllaceae</taxon>
        <taxon>Heliocybe</taxon>
    </lineage>
</organism>
<evidence type="ECO:0000313" key="3">
    <source>
        <dbReference type="EMBL" id="TFK47997.1"/>
    </source>
</evidence>
<dbReference type="Proteomes" id="UP000305948">
    <property type="component" value="Unassembled WGS sequence"/>
</dbReference>
<evidence type="ECO:0000256" key="1">
    <source>
        <dbReference type="SAM" id="MobiDB-lite"/>
    </source>
</evidence>
<dbReference type="Gene3D" id="1.10.510.10">
    <property type="entry name" value="Transferase(Phosphotransferase) domain 1"/>
    <property type="match status" value="1"/>
</dbReference>
<dbReference type="PANTHER" id="PTHR38248:SF2">
    <property type="entry name" value="FUNK1 11"/>
    <property type="match status" value="1"/>
</dbReference>
<feature type="non-terminal residue" evidence="3">
    <location>
        <position position="611"/>
    </location>
</feature>
<accession>A0A5C3MSP8</accession>
<dbReference type="InterPro" id="IPR000719">
    <property type="entry name" value="Prot_kinase_dom"/>
</dbReference>
<evidence type="ECO:0000259" key="2">
    <source>
        <dbReference type="PROSITE" id="PS50011"/>
    </source>
</evidence>
<sequence length="611" mass="69061">MSYGDSRLLSEQPSQSDERLSVPPSPPDPESDVESEVTTPRERTPLPATPHDSSPLTPIEELDRQAATAAILPRPSQTDPEAIFIDTNPFLDTHNHGSIQIGQSGIPNHMVSEPGFDVRGSSPKRKSAAQALPSTPVGRHVPAQSEQVGPLLETPTKMSSDSTDHKNVDALQDALEAELHGTWIFGGKTFLTAFLGSIPDMPPDAAIDKFLQGYDGYHSATRKWKRITVPAKTEGSLYEPFKDHINAILEEFGRDMRCEASATYLTQMAHVLNVYQTGLKTKPDLCIMGIDPVIAREQTFPDPPRYTQCVAPIEIKRQAEVRWEHDVVQLAVYARECFVQQPNRDLVYASLLTEEQMQLHQYDRGGDLHSSFFNIHEDPVTFVKMILALSTEDLKKLGFDTRIYWEGSQRCFRTVSEDSQEVKIYTITEPNHPFRRQAIRGRGTTCWVIEDENGEKFVLKLAWRTFERQPEWHFLEKTCEENKRRAQEEPGRGPVSGVGTILAHWEGQKLSDLRFNIPLKTRDELTVSDRRFYFTIQPYLGPALEKATSSLQSLRALYDIIQGQRELYDLKILHRDISTRNMLCNPDPGAKSGQRAFLIDFDMAKKLDSSS</sequence>
<dbReference type="PANTHER" id="PTHR38248">
    <property type="entry name" value="FUNK1 6"/>
    <property type="match status" value="1"/>
</dbReference>
<dbReference type="GO" id="GO:0004672">
    <property type="term" value="F:protein kinase activity"/>
    <property type="evidence" value="ECO:0007669"/>
    <property type="project" value="InterPro"/>
</dbReference>
<reference evidence="3 4" key="1">
    <citation type="journal article" date="2019" name="Nat. Ecol. Evol.">
        <title>Megaphylogeny resolves global patterns of mushroom evolution.</title>
        <authorList>
            <person name="Varga T."/>
            <person name="Krizsan K."/>
            <person name="Foldi C."/>
            <person name="Dima B."/>
            <person name="Sanchez-Garcia M."/>
            <person name="Sanchez-Ramirez S."/>
            <person name="Szollosi G.J."/>
            <person name="Szarkandi J.G."/>
            <person name="Papp V."/>
            <person name="Albert L."/>
            <person name="Andreopoulos W."/>
            <person name="Angelini C."/>
            <person name="Antonin V."/>
            <person name="Barry K.W."/>
            <person name="Bougher N.L."/>
            <person name="Buchanan P."/>
            <person name="Buyck B."/>
            <person name="Bense V."/>
            <person name="Catcheside P."/>
            <person name="Chovatia M."/>
            <person name="Cooper J."/>
            <person name="Damon W."/>
            <person name="Desjardin D."/>
            <person name="Finy P."/>
            <person name="Geml J."/>
            <person name="Haridas S."/>
            <person name="Hughes K."/>
            <person name="Justo A."/>
            <person name="Karasinski D."/>
            <person name="Kautmanova I."/>
            <person name="Kiss B."/>
            <person name="Kocsube S."/>
            <person name="Kotiranta H."/>
            <person name="LaButti K.M."/>
            <person name="Lechner B.E."/>
            <person name="Liimatainen K."/>
            <person name="Lipzen A."/>
            <person name="Lukacs Z."/>
            <person name="Mihaltcheva S."/>
            <person name="Morgado L.N."/>
            <person name="Niskanen T."/>
            <person name="Noordeloos M.E."/>
            <person name="Ohm R.A."/>
            <person name="Ortiz-Santana B."/>
            <person name="Ovrebo C."/>
            <person name="Racz N."/>
            <person name="Riley R."/>
            <person name="Savchenko A."/>
            <person name="Shiryaev A."/>
            <person name="Soop K."/>
            <person name="Spirin V."/>
            <person name="Szebenyi C."/>
            <person name="Tomsovsky M."/>
            <person name="Tulloss R.E."/>
            <person name="Uehling J."/>
            <person name="Grigoriev I.V."/>
            <person name="Vagvolgyi C."/>
            <person name="Papp T."/>
            <person name="Martin F.M."/>
            <person name="Miettinen O."/>
            <person name="Hibbett D.S."/>
            <person name="Nagy L.G."/>
        </authorList>
    </citation>
    <scope>NUCLEOTIDE SEQUENCE [LARGE SCALE GENOMIC DNA]</scope>
    <source>
        <strain evidence="3 4">OMC1185</strain>
    </source>
</reference>
<dbReference type="SUPFAM" id="SSF56112">
    <property type="entry name" value="Protein kinase-like (PK-like)"/>
    <property type="match status" value="1"/>
</dbReference>
<feature type="domain" description="Protein kinase" evidence="2">
    <location>
        <begin position="434"/>
        <end position="611"/>
    </location>
</feature>
<keyword evidence="4" id="KW-1185">Reference proteome</keyword>
<dbReference type="InterPro" id="IPR040976">
    <property type="entry name" value="Pkinase_fungal"/>
</dbReference>
<protein>
    <recommendedName>
        <fullName evidence="2">Protein kinase domain-containing protein</fullName>
    </recommendedName>
</protein>
<dbReference type="OrthoDB" id="5592585at2759"/>
<dbReference type="Pfam" id="PF17667">
    <property type="entry name" value="Pkinase_fungal"/>
    <property type="match status" value="1"/>
</dbReference>
<feature type="region of interest" description="Disordered" evidence="1">
    <location>
        <begin position="114"/>
        <end position="146"/>
    </location>
</feature>
<dbReference type="EMBL" id="ML213521">
    <property type="protein sequence ID" value="TFK47997.1"/>
    <property type="molecule type" value="Genomic_DNA"/>
</dbReference>
<dbReference type="STRING" id="5364.A0A5C3MSP8"/>
<name>A0A5C3MSP8_9AGAM</name>
<evidence type="ECO:0000313" key="4">
    <source>
        <dbReference type="Proteomes" id="UP000305948"/>
    </source>
</evidence>
<gene>
    <name evidence="3" type="ORF">OE88DRAFT_1664997</name>
</gene>
<proteinExistence type="predicted"/>
<dbReference type="InterPro" id="IPR011009">
    <property type="entry name" value="Kinase-like_dom_sf"/>
</dbReference>
<feature type="region of interest" description="Disordered" evidence="1">
    <location>
        <begin position="1"/>
        <end position="58"/>
    </location>
</feature>
<dbReference type="AlphaFoldDB" id="A0A5C3MSP8"/>
<dbReference type="GO" id="GO:0005524">
    <property type="term" value="F:ATP binding"/>
    <property type="evidence" value="ECO:0007669"/>
    <property type="project" value="InterPro"/>
</dbReference>
<dbReference type="PROSITE" id="PS50011">
    <property type="entry name" value="PROTEIN_KINASE_DOM"/>
    <property type="match status" value="1"/>
</dbReference>